<feature type="region of interest" description="Disordered" evidence="1">
    <location>
        <begin position="260"/>
        <end position="303"/>
    </location>
</feature>
<feature type="compositionally biased region" description="Basic and acidic residues" evidence="1">
    <location>
        <begin position="260"/>
        <end position="284"/>
    </location>
</feature>
<accession>A0A4Y7IQQ1</accession>
<evidence type="ECO:0008006" key="6">
    <source>
        <dbReference type="Google" id="ProtNLM"/>
    </source>
</evidence>
<feature type="compositionally biased region" description="Pro residues" evidence="1">
    <location>
        <begin position="135"/>
        <end position="151"/>
    </location>
</feature>
<evidence type="ECO:0000313" key="5">
    <source>
        <dbReference type="Proteomes" id="UP000316621"/>
    </source>
</evidence>
<keyword evidence="5" id="KW-1185">Reference proteome</keyword>
<dbReference type="STRING" id="3469.A0A4Y7IQQ1"/>
<evidence type="ECO:0000259" key="3">
    <source>
        <dbReference type="Pfam" id="PF04783"/>
    </source>
</evidence>
<dbReference type="Gramene" id="RZC51203">
    <property type="protein sequence ID" value="RZC51203"/>
    <property type="gene ID" value="C5167_019627"/>
</dbReference>
<evidence type="ECO:0000313" key="4">
    <source>
        <dbReference type="EMBL" id="RZC51203.1"/>
    </source>
</evidence>
<evidence type="ECO:0000256" key="1">
    <source>
        <dbReference type="SAM" id="MobiDB-lite"/>
    </source>
</evidence>
<dbReference type="AlphaFoldDB" id="A0A4Y7IQQ1"/>
<dbReference type="OrthoDB" id="674656at2759"/>
<feature type="domain" description="DUF630" evidence="3">
    <location>
        <begin position="54"/>
        <end position="112"/>
    </location>
</feature>
<dbReference type="Proteomes" id="UP000316621">
    <property type="component" value="Chromosome 2"/>
</dbReference>
<reference evidence="4 5" key="1">
    <citation type="journal article" date="2018" name="Science">
        <title>The opium poppy genome and morphinan production.</title>
        <authorList>
            <person name="Guo L."/>
            <person name="Winzer T."/>
            <person name="Yang X."/>
            <person name="Li Y."/>
            <person name="Ning Z."/>
            <person name="He Z."/>
            <person name="Teodor R."/>
            <person name="Lu Y."/>
            <person name="Bowser T.A."/>
            <person name="Graham I.A."/>
            <person name="Ye K."/>
        </authorList>
    </citation>
    <scope>NUCLEOTIDE SEQUENCE [LARGE SCALE GENOMIC DNA]</scope>
    <source>
        <strain evidence="5">cv. HN1</strain>
        <tissue evidence="4">Leaves</tissue>
    </source>
</reference>
<feature type="compositionally biased region" description="Low complexity" evidence="1">
    <location>
        <begin position="285"/>
        <end position="300"/>
    </location>
</feature>
<dbReference type="Pfam" id="PF04783">
    <property type="entry name" value="DUF630"/>
    <property type="match status" value="1"/>
</dbReference>
<sequence>MQLGTQKSFLHSPRNTKFIIISILHRPKKTKFLIISSLRRPNHLLSATTTTATMGCAQSKIENEEAVTRCKERKQFLKEAVKNRNYFAATHSAYIVSLRHTGAALSDYGEGEVDAFHRDTLLPSSSALPAAPRDILPPPPPPLPNFGPPKPLQRAATMPEFSIPKPDLKPTTSDTIEEEEIDVEDEDDDDRNGLSHRRRSRKIVNEEVEEEPPPRPREPSRNPVPPPPESSNTTSVMDYLFAPIQDMPMSSLSEVDEIQSFKDDSRDGRSNYDNGFKKSNEIRVDSSSSDAGNASTSSSTIEVQVPAEKEIEVKPVKKTKQYVHSSSMDVEGNRSGKVLNMMDLLKELDNHFLSASQSAAEVSKMLEANRLHFHSNYADNRGHIDHSKRVMQVITWNKSFRGSQYANDEKDEKDEDETDKTLASVLDKILAWEKKLYDEIKVGEVMKFDYQKKVALLNRQKSRNTSDLSLEKTKAAVSHLHTRYIIDMQSLDSTVSEIDTLRDEHLYPKLVSLVDGMAKMWETMNQHHRIQLKIVTDVKFLDTSNAPLETSDKHHQCTVQLHDVVEDWYVQLKAVMSHKKAFVKALNSWLKLNLIPVDSSLKEQVSSPPKGRPPVQSLLLAWQEYLEKIPDELGRSAISSFAHVMKNIVMHQKDEIKLRMTCEDTRRELFRKTRAFEDWYNRNKDIERPEDANHKDSITARKIQVELVKNRLEEEEAAYRKQCKQVRDKSTVSMKTHLPELFQAMSNFTNATALMYQKLQSIAHSQKNPQRT</sequence>
<proteinExistence type="predicted"/>
<dbReference type="PANTHER" id="PTHR21450:SF7">
    <property type="entry name" value="DNA LIGASE (DUF630 AND DUF632)"/>
    <property type="match status" value="1"/>
</dbReference>
<dbReference type="InterPro" id="IPR006867">
    <property type="entry name" value="DUF632"/>
</dbReference>
<protein>
    <recommendedName>
        <fullName evidence="6">DUF632 domain-containing protein</fullName>
    </recommendedName>
</protein>
<dbReference type="InterPro" id="IPR006868">
    <property type="entry name" value="DUF630"/>
</dbReference>
<feature type="compositionally biased region" description="Acidic residues" evidence="1">
    <location>
        <begin position="175"/>
        <end position="190"/>
    </location>
</feature>
<gene>
    <name evidence="4" type="ORF">C5167_019627</name>
</gene>
<dbReference type="PANTHER" id="PTHR21450">
    <property type="entry name" value="PROTEIN ALTERED PHOSPHATE STARVATION RESPONSE 1"/>
    <property type="match status" value="1"/>
</dbReference>
<feature type="domain" description="DUF632" evidence="2">
    <location>
        <begin position="341"/>
        <end position="646"/>
    </location>
</feature>
<dbReference type="EMBL" id="CM010716">
    <property type="protein sequence ID" value="RZC51203.1"/>
    <property type="molecule type" value="Genomic_DNA"/>
</dbReference>
<feature type="compositionally biased region" description="Low complexity" evidence="1">
    <location>
        <begin position="124"/>
        <end position="134"/>
    </location>
</feature>
<evidence type="ECO:0000259" key="2">
    <source>
        <dbReference type="Pfam" id="PF04782"/>
    </source>
</evidence>
<dbReference type="Pfam" id="PF04782">
    <property type="entry name" value="DUF632"/>
    <property type="match status" value="1"/>
</dbReference>
<feature type="region of interest" description="Disordered" evidence="1">
    <location>
        <begin position="124"/>
        <end position="234"/>
    </location>
</feature>
<organism evidence="4 5">
    <name type="scientific">Papaver somniferum</name>
    <name type="common">Opium poppy</name>
    <dbReference type="NCBI Taxonomy" id="3469"/>
    <lineage>
        <taxon>Eukaryota</taxon>
        <taxon>Viridiplantae</taxon>
        <taxon>Streptophyta</taxon>
        <taxon>Embryophyta</taxon>
        <taxon>Tracheophyta</taxon>
        <taxon>Spermatophyta</taxon>
        <taxon>Magnoliopsida</taxon>
        <taxon>Ranunculales</taxon>
        <taxon>Papaveraceae</taxon>
        <taxon>Papaveroideae</taxon>
        <taxon>Papaver</taxon>
    </lineage>
</organism>
<name>A0A4Y7IQQ1_PAPSO</name>